<accession>A0AAD9AQ66</accession>
<sequence length="128" mass="14725">MWKKFKNSPKPPARMPSGDVIPLHHFDDNSILRRIVVNFMLKFDDVIDPGKLRQALERLVTREDGWRKLTGRLRLNLWSGSPDLVNNKWTTQGAYAGVIGDPEWAFIGPEKVPGLITHYLKLDTFNRS</sequence>
<reference evidence="1" key="1">
    <citation type="submission" date="2023-01" db="EMBL/GenBank/DDBJ databases">
        <title>Colletotrichum chrysophilum M932 genome sequence.</title>
        <authorList>
            <person name="Baroncelli R."/>
        </authorList>
    </citation>
    <scope>NUCLEOTIDE SEQUENCE</scope>
    <source>
        <strain evidence="1">M932</strain>
    </source>
</reference>
<gene>
    <name evidence="1" type="ORF">CCHR01_04932</name>
</gene>
<dbReference type="Proteomes" id="UP001243330">
    <property type="component" value="Unassembled WGS sequence"/>
</dbReference>
<protein>
    <submittedName>
        <fullName evidence="1">LysR family regulatory protein</fullName>
    </submittedName>
</protein>
<evidence type="ECO:0000313" key="1">
    <source>
        <dbReference type="EMBL" id="KAK1852386.1"/>
    </source>
</evidence>
<proteinExistence type="predicted"/>
<evidence type="ECO:0000313" key="2">
    <source>
        <dbReference type="Proteomes" id="UP001243330"/>
    </source>
</evidence>
<organism evidence="1 2">
    <name type="scientific">Colletotrichum chrysophilum</name>
    <dbReference type="NCBI Taxonomy" id="1836956"/>
    <lineage>
        <taxon>Eukaryota</taxon>
        <taxon>Fungi</taxon>
        <taxon>Dikarya</taxon>
        <taxon>Ascomycota</taxon>
        <taxon>Pezizomycotina</taxon>
        <taxon>Sordariomycetes</taxon>
        <taxon>Hypocreomycetidae</taxon>
        <taxon>Glomerellales</taxon>
        <taxon>Glomerellaceae</taxon>
        <taxon>Colletotrichum</taxon>
        <taxon>Colletotrichum gloeosporioides species complex</taxon>
    </lineage>
</organism>
<keyword evidence="2" id="KW-1185">Reference proteome</keyword>
<dbReference type="EMBL" id="JAQOWY010000075">
    <property type="protein sequence ID" value="KAK1852386.1"/>
    <property type="molecule type" value="Genomic_DNA"/>
</dbReference>
<name>A0AAD9AQ66_9PEZI</name>
<comment type="caution">
    <text evidence="1">The sequence shown here is derived from an EMBL/GenBank/DDBJ whole genome shotgun (WGS) entry which is preliminary data.</text>
</comment>
<dbReference type="AlphaFoldDB" id="A0AAD9AQ66"/>